<feature type="domain" description="DUF5777" evidence="2">
    <location>
        <begin position="40"/>
        <end position="303"/>
    </location>
</feature>
<feature type="chain" id="PRO_5011980094" description="DUF5777 domain-containing protein" evidence="1">
    <location>
        <begin position="20"/>
        <end position="313"/>
    </location>
</feature>
<dbReference type="InterPro" id="IPR045916">
    <property type="entry name" value="DUF5777"/>
</dbReference>
<organism evidence="3 4">
    <name type="scientific">Chitinophaga jiangningensis</name>
    <dbReference type="NCBI Taxonomy" id="1419482"/>
    <lineage>
        <taxon>Bacteria</taxon>
        <taxon>Pseudomonadati</taxon>
        <taxon>Bacteroidota</taxon>
        <taxon>Chitinophagia</taxon>
        <taxon>Chitinophagales</taxon>
        <taxon>Chitinophagaceae</taxon>
        <taxon>Chitinophaga</taxon>
    </lineage>
</organism>
<dbReference type="Pfam" id="PF19089">
    <property type="entry name" value="DUF5777"/>
    <property type="match status" value="1"/>
</dbReference>
<dbReference type="Proteomes" id="UP000184420">
    <property type="component" value="Unassembled WGS sequence"/>
</dbReference>
<gene>
    <name evidence="3" type="ORF">SAMN05444266_101887</name>
</gene>
<evidence type="ECO:0000256" key="1">
    <source>
        <dbReference type="SAM" id="SignalP"/>
    </source>
</evidence>
<dbReference type="EMBL" id="FRBL01000001">
    <property type="protein sequence ID" value="SHL00807.1"/>
    <property type="molecule type" value="Genomic_DNA"/>
</dbReference>
<dbReference type="RefSeq" id="WP_073078326.1">
    <property type="nucleotide sequence ID" value="NZ_FRBL01000001.1"/>
</dbReference>
<accession>A0A1M6X467</accession>
<proteinExistence type="predicted"/>
<reference evidence="3 4" key="1">
    <citation type="submission" date="2016-11" db="EMBL/GenBank/DDBJ databases">
        <authorList>
            <person name="Jaros S."/>
            <person name="Januszkiewicz K."/>
            <person name="Wedrychowicz H."/>
        </authorList>
    </citation>
    <scope>NUCLEOTIDE SEQUENCE [LARGE SCALE GENOMIC DNA]</scope>
    <source>
        <strain evidence="3 4">DSM 27406</strain>
    </source>
</reference>
<keyword evidence="4" id="KW-1185">Reference proteome</keyword>
<evidence type="ECO:0000259" key="2">
    <source>
        <dbReference type="Pfam" id="PF19089"/>
    </source>
</evidence>
<protein>
    <recommendedName>
        <fullName evidence="2">DUF5777 domain-containing protein</fullName>
    </recommendedName>
</protein>
<name>A0A1M6X467_9BACT</name>
<dbReference type="AlphaFoldDB" id="A0A1M6X467"/>
<evidence type="ECO:0000313" key="3">
    <source>
        <dbReference type="EMBL" id="SHL00807.1"/>
    </source>
</evidence>
<dbReference type="STRING" id="1419482.SAMN05444266_101887"/>
<dbReference type="OrthoDB" id="1117410at2"/>
<keyword evidence="1" id="KW-0732">Signal</keyword>
<evidence type="ECO:0000313" key="4">
    <source>
        <dbReference type="Proteomes" id="UP000184420"/>
    </source>
</evidence>
<sequence length="313" mass="35043">MKSIIFLLLGSGLPFVCLAQSDLSNLFENIATHQPVLNTYKGTRIIMGQSTETLGKRELDFRVDHRFGDLGGEFGGIKTFFGTDNSTDIRIGLEYGITDKLMVGLGRSKGSGLESQLVDGLVKYKLLTQTTDNHVPLSLAVFGSMNVTCMSSAEDKTSPVYFEDGTDRLNYVLQTVIGRKLGDRLTLSLSPTYVHRNKVAYMDMNNMFALGAAGRLKISKRVGFIVEYFYPFRSQESKDYFEANGIKFYNPLGVGIEIETGGHVFHINFTNSTAIQESQFIPETHSSWLQGQFRWGFNISRRFTLGGKKTWKK</sequence>
<feature type="signal peptide" evidence="1">
    <location>
        <begin position="1"/>
        <end position="19"/>
    </location>
</feature>